<sequence length="123" mass="14570">MWQSNERFRVHCIVKKRRGFDWMNDMVHQHEGPLHPHDMRNLSRVHAKSTAHFFYLKFWVWGFWAAFNKERLNLYLMKIKVSVVKLPSSWEFCGVCGYGKSEKEKGFGGFKPQLQLNAHAKAS</sequence>
<gene>
    <name evidence="1" type="ORF">V8G54_028462</name>
</gene>
<evidence type="ECO:0000313" key="2">
    <source>
        <dbReference type="Proteomes" id="UP001374535"/>
    </source>
</evidence>
<evidence type="ECO:0000313" key="1">
    <source>
        <dbReference type="EMBL" id="WVY96311.1"/>
    </source>
</evidence>
<proteinExistence type="predicted"/>
<organism evidence="1 2">
    <name type="scientific">Vigna mungo</name>
    <name type="common">Black gram</name>
    <name type="synonym">Phaseolus mungo</name>
    <dbReference type="NCBI Taxonomy" id="3915"/>
    <lineage>
        <taxon>Eukaryota</taxon>
        <taxon>Viridiplantae</taxon>
        <taxon>Streptophyta</taxon>
        <taxon>Embryophyta</taxon>
        <taxon>Tracheophyta</taxon>
        <taxon>Spermatophyta</taxon>
        <taxon>Magnoliopsida</taxon>
        <taxon>eudicotyledons</taxon>
        <taxon>Gunneridae</taxon>
        <taxon>Pentapetalae</taxon>
        <taxon>rosids</taxon>
        <taxon>fabids</taxon>
        <taxon>Fabales</taxon>
        <taxon>Fabaceae</taxon>
        <taxon>Papilionoideae</taxon>
        <taxon>50 kb inversion clade</taxon>
        <taxon>NPAAA clade</taxon>
        <taxon>indigoferoid/millettioid clade</taxon>
        <taxon>Phaseoleae</taxon>
        <taxon>Vigna</taxon>
    </lineage>
</organism>
<dbReference type="AlphaFoldDB" id="A0AAQ3RJE6"/>
<feature type="non-terminal residue" evidence="1">
    <location>
        <position position="123"/>
    </location>
</feature>
<keyword evidence="2" id="KW-1185">Reference proteome</keyword>
<name>A0AAQ3RJE6_VIGMU</name>
<protein>
    <submittedName>
        <fullName evidence="1">Uncharacterized protein</fullName>
    </submittedName>
</protein>
<dbReference type="EMBL" id="CP144692">
    <property type="protein sequence ID" value="WVY96311.1"/>
    <property type="molecule type" value="Genomic_DNA"/>
</dbReference>
<reference evidence="1 2" key="1">
    <citation type="journal article" date="2023" name="Life. Sci Alliance">
        <title>Evolutionary insights into 3D genome organization and epigenetic landscape of Vigna mungo.</title>
        <authorList>
            <person name="Junaid A."/>
            <person name="Singh B."/>
            <person name="Bhatia S."/>
        </authorList>
    </citation>
    <scope>NUCLEOTIDE SEQUENCE [LARGE SCALE GENOMIC DNA]</scope>
    <source>
        <strain evidence="1">Urdbean</strain>
    </source>
</reference>
<dbReference type="Proteomes" id="UP001374535">
    <property type="component" value="Chromosome 9"/>
</dbReference>
<accession>A0AAQ3RJE6</accession>